<evidence type="ECO:0000256" key="3">
    <source>
        <dbReference type="SAM" id="MobiDB-lite"/>
    </source>
</evidence>
<name>A0A0A9DKP1_ARUDO</name>
<accession>A0A0A9DKP1</accession>
<dbReference type="GO" id="GO:0006631">
    <property type="term" value="P:fatty acid metabolic process"/>
    <property type="evidence" value="ECO:0007669"/>
    <property type="project" value="TreeGrafter"/>
</dbReference>
<dbReference type="EMBL" id="GBRH01208776">
    <property type="protein sequence ID" value="JAD89119.1"/>
    <property type="molecule type" value="Transcribed_RNA"/>
</dbReference>
<dbReference type="InterPro" id="IPR051034">
    <property type="entry name" value="Mito_Enoyl-ACP_Reductase"/>
</dbReference>
<organism evidence="4">
    <name type="scientific">Arundo donax</name>
    <name type="common">Giant reed</name>
    <name type="synonym">Donax arundinaceus</name>
    <dbReference type="NCBI Taxonomy" id="35708"/>
    <lineage>
        <taxon>Eukaryota</taxon>
        <taxon>Viridiplantae</taxon>
        <taxon>Streptophyta</taxon>
        <taxon>Embryophyta</taxon>
        <taxon>Tracheophyta</taxon>
        <taxon>Spermatophyta</taxon>
        <taxon>Magnoliopsida</taxon>
        <taxon>Liliopsida</taxon>
        <taxon>Poales</taxon>
        <taxon>Poaceae</taxon>
        <taxon>PACMAD clade</taxon>
        <taxon>Arundinoideae</taxon>
        <taxon>Arundineae</taxon>
        <taxon>Arundo</taxon>
    </lineage>
</organism>
<protein>
    <submittedName>
        <fullName evidence="4">Uncharacterized protein</fullName>
    </submittedName>
</protein>
<evidence type="ECO:0000313" key="4">
    <source>
        <dbReference type="EMBL" id="JAD89119.1"/>
    </source>
</evidence>
<dbReference type="GO" id="GO:0005739">
    <property type="term" value="C:mitochondrion"/>
    <property type="evidence" value="ECO:0007669"/>
    <property type="project" value="TreeGrafter"/>
</dbReference>
<proteinExistence type="predicted"/>
<feature type="region of interest" description="Disordered" evidence="3">
    <location>
        <begin position="30"/>
        <end position="85"/>
    </location>
</feature>
<feature type="compositionally biased region" description="Basic residues" evidence="3">
    <location>
        <begin position="51"/>
        <end position="60"/>
    </location>
</feature>
<dbReference type="SUPFAM" id="SSF50129">
    <property type="entry name" value="GroES-like"/>
    <property type="match status" value="1"/>
</dbReference>
<keyword evidence="1" id="KW-0521">NADP</keyword>
<sequence length="85" mass="9177">MLAAPINPSDINRVDGVYPVRPPLPGAVAGYEGVGAGPRPRPRRYSPALPRRFHSGHGRRTLSNMRACGTKSATMCPWNTQPPSQ</sequence>
<reference evidence="4" key="2">
    <citation type="journal article" date="2015" name="Data Brief">
        <title>Shoot transcriptome of the giant reed, Arundo donax.</title>
        <authorList>
            <person name="Barrero R.A."/>
            <person name="Guerrero F.D."/>
            <person name="Moolhuijzen P."/>
            <person name="Goolsby J.A."/>
            <person name="Tidwell J."/>
            <person name="Bellgard S.E."/>
            <person name="Bellgard M.I."/>
        </authorList>
    </citation>
    <scope>NUCLEOTIDE SEQUENCE</scope>
    <source>
        <tissue evidence="4">Shoot tissue taken approximately 20 cm above the soil surface</tissue>
    </source>
</reference>
<dbReference type="InterPro" id="IPR011032">
    <property type="entry name" value="GroES-like_sf"/>
</dbReference>
<dbReference type="AlphaFoldDB" id="A0A0A9DKP1"/>
<evidence type="ECO:0000256" key="2">
    <source>
        <dbReference type="ARBA" id="ARBA00023002"/>
    </source>
</evidence>
<reference evidence="4" key="1">
    <citation type="submission" date="2014-09" db="EMBL/GenBank/DDBJ databases">
        <authorList>
            <person name="Magalhaes I.L.F."/>
            <person name="Oliveira U."/>
            <person name="Santos F.R."/>
            <person name="Vidigal T.H.D.A."/>
            <person name="Brescovit A.D."/>
            <person name="Santos A.J."/>
        </authorList>
    </citation>
    <scope>NUCLEOTIDE SEQUENCE</scope>
    <source>
        <tissue evidence="4">Shoot tissue taken approximately 20 cm above the soil surface</tissue>
    </source>
</reference>
<evidence type="ECO:0000256" key="1">
    <source>
        <dbReference type="ARBA" id="ARBA00022857"/>
    </source>
</evidence>
<feature type="compositionally biased region" description="Polar residues" evidence="3">
    <location>
        <begin position="71"/>
        <end position="85"/>
    </location>
</feature>
<dbReference type="Gene3D" id="3.90.180.10">
    <property type="entry name" value="Medium-chain alcohol dehydrogenases, catalytic domain"/>
    <property type="match status" value="1"/>
</dbReference>
<keyword evidence="2" id="KW-0560">Oxidoreductase</keyword>
<dbReference type="PANTHER" id="PTHR43981">
    <property type="entry name" value="ENOYL-[ACYL-CARRIER-PROTEIN] REDUCTASE, MITOCHONDRIAL"/>
    <property type="match status" value="1"/>
</dbReference>
<dbReference type="GO" id="GO:0016491">
    <property type="term" value="F:oxidoreductase activity"/>
    <property type="evidence" value="ECO:0007669"/>
    <property type="project" value="UniProtKB-KW"/>
</dbReference>
<dbReference type="PANTHER" id="PTHR43981:SF2">
    <property type="entry name" value="ENOYL-[ACYL-CARRIER-PROTEIN] REDUCTASE, MITOCHONDRIAL"/>
    <property type="match status" value="1"/>
</dbReference>